<reference evidence="2" key="1">
    <citation type="submission" date="2015-09" db="EMBL/GenBank/DDBJ databases">
        <authorList>
            <consortium name="Pathogen Informatics"/>
        </authorList>
    </citation>
    <scope>NUCLEOTIDE SEQUENCE [LARGE SCALE GENOMIC DNA]</scope>
    <source>
        <strain evidence="2">Lake Konstanz</strain>
    </source>
</reference>
<dbReference type="Proteomes" id="UP000051952">
    <property type="component" value="Unassembled WGS sequence"/>
</dbReference>
<evidence type="ECO:0000313" key="1">
    <source>
        <dbReference type="EMBL" id="CUG92751.1"/>
    </source>
</evidence>
<protein>
    <submittedName>
        <fullName evidence="1">Uncharacterized protein</fullName>
    </submittedName>
</protein>
<gene>
    <name evidence="1" type="ORF">BSAL_39185</name>
</gene>
<organism evidence="1 2">
    <name type="scientific">Bodo saltans</name>
    <name type="common">Flagellated protozoan</name>
    <dbReference type="NCBI Taxonomy" id="75058"/>
    <lineage>
        <taxon>Eukaryota</taxon>
        <taxon>Discoba</taxon>
        <taxon>Euglenozoa</taxon>
        <taxon>Kinetoplastea</taxon>
        <taxon>Metakinetoplastina</taxon>
        <taxon>Eubodonida</taxon>
        <taxon>Bodonidae</taxon>
        <taxon>Bodo</taxon>
    </lineage>
</organism>
<name>A0A0S4JRE3_BODSA</name>
<dbReference type="AlphaFoldDB" id="A0A0S4JRE3"/>
<sequence>MEQRAAAAAAEAQDEDVDIFGGPEGAVDALAQYYTYGTCTKQMDHQEAPLDILSLNDLLDQPHGGTEVAKELLALDASNEGASIQTSYDVTTNTMPQQAVDVVMLGREEEEVDIPSMLTWNVDPVQIEEDCEQGPTTSVLPAAPDTGTNELFHLSFLLTAAVEDDEVVNDLSRDYRSDTPAPTPGEPHC</sequence>
<proteinExistence type="predicted"/>
<dbReference type="VEuPathDB" id="TriTrypDB:BSAL_39185"/>
<accession>A0A0S4JRE3</accession>
<dbReference type="EMBL" id="CYKH01002080">
    <property type="protein sequence ID" value="CUG92751.1"/>
    <property type="molecule type" value="Genomic_DNA"/>
</dbReference>
<keyword evidence="2" id="KW-1185">Reference proteome</keyword>
<evidence type="ECO:0000313" key="2">
    <source>
        <dbReference type="Proteomes" id="UP000051952"/>
    </source>
</evidence>